<accession>A0A1Y2C004</accession>
<protein>
    <submittedName>
        <fullName evidence="1">Uncharacterized protein</fullName>
    </submittedName>
</protein>
<keyword evidence="2" id="KW-1185">Reference proteome</keyword>
<comment type="caution">
    <text evidence="1">The sequence shown here is derived from an EMBL/GenBank/DDBJ whole genome shotgun (WGS) entry which is preliminary data.</text>
</comment>
<sequence length="117" mass="14059">MQENGWQFPWVQGPNPNPNVLNNNQHEDGHVQQETNYPHQNIYPFIRNNQREQNVQCIHIARQNEDGLLNNLINSVLMEREELDYVESEIRNIQNNIDIKLFYINQIYNQMNKQNQN</sequence>
<organism evidence="1 2">
    <name type="scientific">Neocallimastix californiae</name>
    <dbReference type="NCBI Taxonomy" id="1754190"/>
    <lineage>
        <taxon>Eukaryota</taxon>
        <taxon>Fungi</taxon>
        <taxon>Fungi incertae sedis</taxon>
        <taxon>Chytridiomycota</taxon>
        <taxon>Chytridiomycota incertae sedis</taxon>
        <taxon>Neocallimastigomycetes</taxon>
        <taxon>Neocallimastigales</taxon>
        <taxon>Neocallimastigaceae</taxon>
        <taxon>Neocallimastix</taxon>
    </lineage>
</organism>
<name>A0A1Y2C004_9FUNG</name>
<proteinExistence type="predicted"/>
<dbReference type="Proteomes" id="UP000193920">
    <property type="component" value="Unassembled WGS sequence"/>
</dbReference>
<evidence type="ECO:0000313" key="2">
    <source>
        <dbReference type="Proteomes" id="UP000193920"/>
    </source>
</evidence>
<dbReference type="AlphaFoldDB" id="A0A1Y2C004"/>
<dbReference type="EMBL" id="MCOG01000128">
    <property type="protein sequence ID" value="ORY40306.1"/>
    <property type="molecule type" value="Genomic_DNA"/>
</dbReference>
<evidence type="ECO:0000313" key="1">
    <source>
        <dbReference type="EMBL" id="ORY40306.1"/>
    </source>
</evidence>
<reference evidence="1 2" key="1">
    <citation type="submission" date="2016-08" db="EMBL/GenBank/DDBJ databases">
        <title>A Parts List for Fungal Cellulosomes Revealed by Comparative Genomics.</title>
        <authorList>
            <consortium name="DOE Joint Genome Institute"/>
            <person name="Haitjema C.H."/>
            <person name="Gilmore S.P."/>
            <person name="Henske J.K."/>
            <person name="Solomon K.V."/>
            <person name="De Groot R."/>
            <person name="Kuo A."/>
            <person name="Mondo S.J."/>
            <person name="Salamov A.A."/>
            <person name="Labutti K."/>
            <person name="Zhao Z."/>
            <person name="Chiniquy J."/>
            <person name="Barry K."/>
            <person name="Brewer H.M."/>
            <person name="Purvine S.O."/>
            <person name="Wright A.T."/>
            <person name="Boxma B."/>
            <person name="Van Alen T."/>
            <person name="Hackstein J.H."/>
            <person name="Baker S.E."/>
            <person name="Grigoriev I.V."/>
            <person name="O'Malley M.A."/>
        </authorList>
    </citation>
    <scope>NUCLEOTIDE SEQUENCE [LARGE SCALE GENOMIC DNA]</scope>
    <source>
        <strain evidence="1 2">G1</strain>
    </source>
</reference>
<gene>
    <name evidence="1" type="ORF">LY90DRAFT_672218</name>
</gene>